<evidence type="ECO:0000313" key="1">
    <source>
        <dbReference type="EMBL" id="MCO1336501.1"/>
    </source>
</evidence>
<comment type="caution">
    <text evidence="1">The sequence shown here is derived from an EMBL/GenBank/DDBJ whole genome shotgun (WGS) entry which is preliminary data.</text>
</comment>
<dbReference type="InterPro" id="IPR036515">
    <property type="entry name" value="Transposase_17_sf"/>
</dbReference>
<evidence type="ECO:0000313" key="2">
    <source>
        <dbReference type="Proteomes" id="UP001139028"/>
    </source>
</evidence>
<dbReference type="GO" id="GO:0004803">
    <property type="term" value="F:transposase activity"/>
    <property type="evidence" value="ECO:0007669"/>
    <property type="project" value="InterPro"/>
</dbReference>
<dbReference type="EMBL" id="JALBWM010000143">
    <property type="protein sequence ID" value="MCO1336501.1"/>
    <property type="molecule type" value="Genomic_DNA"/>
</dbReference>
<sequence length="111" mass="12323">ILGLFCSFLHRFIWDSPACLAYVDLNPIRAGIAKTPEESDYTSIQQRIRAAISAEQPKSLLPLVGGERRDMLKGLPFQLDHYTLPARPAQKFSGHHIHIISAIDAESALLS</sequence>
<keyword evidence="2" id="KW-1185">Reference proteome</keyword>
<dbReference type="GO" id="GO:0003677">
    <property type="term" value="F:DNA binding"/>
    <property type="evidence" value="ECO:0007669"/>
    <property type="project" value="InterPro"/>
</dbReference>
<protein>
    <submittedName>
        <fullName evidence="1">Uncharacterized protein</fullName>
    </submittedName>
</protein>
<dbReference type="Proteomes" id="UP001139028">
    <property type="component" value="Unassembled WGS sequence"/>
</dbReference>
<gene>
    <name evidence="1" type="ORF">MO867_19395</name>
</gene>
<reference evidence="1" key="1">
    <citation type="journal article" date="2022" name="Arch. Microbiol.">
        <title>Microbulbifer okhotskensis sp. nov., isolated from a deep bottom sediment of the Okhotsk Sea.</title>
        <authorList>
            <person name="Romanenko L."/>
            <person name="Kurilenko V."/>
            <person name="Otstavnykh N."/>
            <person name="Velansky P."/>
            <person name="Isaeva M."/>
            <person name="Mikhailov V."/>
        </authorList>
    </citation>
    <scope>NUCLEOTIDE SEQUENCE</scope>
    <source>
        <strain evidence="1">OS29</strain>
    </source>
</reference>
<proteinExistence type="predicted"/>
<dbReference type="GO" id="GO:0006313">
    <property type="term" value="P:DNA transposition"/>
    <property type="evidence" value="ECO:0007669"/>
    <property type="project" value="InterPro"/>
</dbReference>
<dbReference type="AlphaFoldDB" id="A0A9X2EV50"/>
<name>A0A9X2EV50_9GAMM</name>
<feature type="non-terminal residue" evidence="1">
    <location>
        <position position="1"/>
    </location>
</feature>
<accession>A0A9X2EV50</accession>
<organism evidence="1 2">
    <name type="scientific">Microbulbifer okhotskensis</name>
    <dbReference type="NCBI Taxonomy" id="2926617"/>
    <lineage>
        <taxon>Bacteria</taxon>
        <taxon>Pseudomonadati</taxon>
        <taxon>Pseudomonadota</taxon>
        <taxon>Gammaproteobacteria</taxon>
        <taxon>Cellvibrionales</taxon>
        <taxon>Microbulbiferaceae</taxon>
        <taxon>Microbulbifer</taxon>
    </lineage>
</organism>
<dbReference type="Gene3D" id="3.30.70.1290">
    <property type="entry name" value="Transposase IS200-like"/>
    <property type="match status" value="1"/>
</dbReference>